<dbReference type="PANTHER" id="PTHR38537:SF16">
    <property type="entry name" value="CALPONIN-HOMOLOGY (CH) DOMAIN-CONTAINING PROTEIN"/>
    <property type="match status" value="1"/>
</dbReference>
<feature type="repeat" description="Filamin" evidence="3">
    <location>
        <begin position="340"/>
        <end position="430"/>
    </location>
</feature>
<keyword evidence="2" id="KW-0677">Repeat</keyword>
<dbReference type="Proteomes" id="UP001283361">
    <property type="component" value="Unassembled WGS sequence"/>
</dbReference>
<feature type="region of interest" description="Disordered" evidence="4">
    <location>
        <begin position="241"/>
        <end position="318"/>
    </location>
</feature>
<feature type="repeat" description="Filamin" evidence="3">
    <location>
        <begin position="1242"/>
        <end position="1334"/>
    </location>
</feature>
<evidence type="ECO:0000256" key="2">
    <source>
        <dbReference type="ARBA" id="ARBA00022737"/>
    </source>
</evidence>
<keyword evidence="6" id="KW-1185">Reference proteome</keyword>
<evidence type="ECO:0008006" key="7">
    <source>
        <dbReference type="Google" id="ProtNLM"/>
    </source>
</evidence>
<feature type="repeat" description="Filamin" evidence="3">
    <location>
        <begin position="520"/>
        <end position="609"/>
    </location>
</feature>
<dbReference type="SUPFAM" id="SSF81296">
    <property type="entry name" value="E set domains"/>
    <property type="match status" value="13"/>
</dbReference>
<accession>A0AAE0YV06</accession>
<dbReference type="Pfam" id="PF00630">
    <property type="entry name" value="Filamin"/>
    <property type="match status" value="13"/>
</dbReference>
<name>A0AAE0YV06_9GAST</name>
<evidence type="ECO:0000313" key="5">
    <source>
        <dbReference type="EMBL" id="KAK3757281.1"/>
    </source>
</evidence>
<dbReference type="InterPro" id="IPR017868">
    <property type="entry name" value="Filamin/ABP280_repeat-like"/>
</dbReference>
<organism evidence="5 6">
    <name type="scientific">Elysia crispata</name>
    <name type="common">lettuce slug</name>
    <dbReference type="NCBI Taxonomy" id="231223"/>
    <lineage>
        <taxon>Eukaryota</taxon>
        <taxon>Metazoa</taxon>
        <taxon>Spiralia</taxon>
        <taxon>Lophotrochozoa</taxon>
        <taxon>Mollusca</taxon>
        <taxon>Gastropoda</taxon>
        <taxon>Heterobranchia</taxon>
        <taxon>Euthyneura</taxon>
        <taxon>Panpulmonata</taxon>
        <taxon>Sacoglossa</taxon>
        <taxon>Placobranchoidea</taxon>
        <taxon>Plakobranchidae</taxon>
        <taxon>Elysia</taxon>
    </lineage>
</organism>
<protein>
    <recommendedName>
        <fullName evidence="7">Filamin</fullName>
    </recommendedName>
</protein>
<dbReference type="GO" id="GO:0051015">
    <property type="term" value="F:actin filament binding"/>
    <property type="evidence" value="ECO:0007669"/>
    <property type="project" value="InterPro"/>
</dbReference>
<feature type="region of interest" description="Disordered" evidence="4">
    <location>
        <begin position="70"/>
        <end position="91"/>
    </location>
</feature>
<feature type="compositionally biased region" description="Polar residues" evidence="4">
    <location>
        <begin position="172"/>
        <end position="181"/>
    </location>
</feature>
<feature type="repeat" description="Filamin" evidence="3">
    <location>
        <begin position="618"/>
        <end position="695"/>
    </location>
</feature>
<comment type="similarity">
    <text evidence="1">Belongs to the filamin family.</text>
</comment>
<dbReference type="GO" id="GO:0030036">
    <property type="term" value="P:actin cytoskeleton organization"/>
    <property type="evidence" value="ECO:0007669"/>
    <property type="project" value="InterPro"/>
</dbReference>
<feature type="repeat" description="Filamin" evidence="3">
    <location>
        <begin position="1334"/>
        <end position="1430"/>
    </location>
</feature>
<feature type="compositionally biased region" description="Low complexity" evidence="4">
    <location>
        <begin position="194"/>
        <end position="207"/>
    </location>
</feature>
<dbReference type="PROSITE" id="PS50194">
    <property type="entry name" value="FILAMIN_REPEAT"/>
    <property type="match status" value="14"/>
</dbReference>
<sequence length="1549" mass="168783">MSAKTSSYRQERHFAAQFSGTSARDRAQNFSQAFAGSDFISAPGPTLPVGGVVNQDIDTVEDDDDQFAFNFPGPGPVPMSTPPQSDQASVRSVSRYEENYVFKGQPSPSRRVKRKTNPTEMFGSSSRWADDEVRGSSSIISGSAATSFKGGSAVGEGSNWELNAASGRADTFTPQRSSTMLHRSAENRREMSHTSSRSSTTSTSTTRSKGKPLTPHGDRVIYERLPAFDEHISRQHQHQLRHVGSAGSLTSERSEVVGSGSSRYTRPAHVSSFRVNNSSRSRAVATSHERQEQIVSQSVRASRQFHQRNTKSQYGPGDKGEYTIEVKFAEQEVKGSPFMANAFDSRKLVVSDMPTTSSRDQPVVFHIDASQAGSGNIEIRVNDGRVPCSVENRGNHLFTASFLPENSETHNIVMTFNDTPVEGSPWNIDIVDRSSIKLKGEERVPCHKKATVRIQPQGQRLAEKDVDASIQGPTKQNVPHNLSSDSSGDIVITYIPTDVGDYTINVKYGQHDVTGSPFISKAYNTGAIIVTPIADGFVNQPMFFTIDVGEAGEGQLQIMVNNGNIPNEVEPQEPGKYRIKFIPSEPGMQQVDIHFNDHSLPCSPLTCVAQDLSATIVGLTSLIPVQNESNFRIQSQANITNAATEVQIIGPSGHTVPVRLTPQADGRSLKVDYTPREIGTHSIQAALQGVMVKGSPFQVRTFDPSLVRVSKVKQGIVGVPCKFTVDTADAGEGTVEVGVQSHGRKVPTTVLSAGSGRYDCSFIGQSEGNYQVTVMYNDMHTQGSPFSVNVIDVGGIRITGDHWNLISLDERAGFNIISPHGSFDDLSVKIVAPNGANVPFRLVERGDGTARIDWQPTFVGSHKVFIDYAGVPIQGSPFTIKVFDASQVRVSNIHPGLVNRPCSFTLDASTAGDGNLEILVMHDNEIVPNYVQDEGNTVFKVTFTPRHAGLHLVHTQFNGMAVPGSPHQVPVLDPESVQVTGSGVDMAAANVPTSFRVDMRNAGDAKLNVRVISPYGKEIPVHVHGNSATGLKIDYTPYEVGVYKVYVECAGVPAKGSPFNCNVFDPSHIRINAPGRAYLGRPIHFNLDTSAAGRGKLDFQVTCRGHDVPTRLREIGPERYDISFTPQQAAQHRVHVNFNDMQVPGAPFDVAVIDSSNVNLSGDGVRLAKVYKEAGLVLEHDGLEEQDIEIKVIAPSGNTLPARLNHHSNNTSQISFTPLEVGVHRIHVTVADNPVSGSPFTCSVYDPSACRITDVDKTAKREREIGFTIDSSAAGAGTLEVEVSHRGQAVRTECTKLAEGRHSYTFRPKEVGRYEVRAAFNGDTIPGTPLIIDVEEDTPTFIRIHFSSSEPIRASGHNSFLLQMNGHRVDRNMLNVIIKAPNGENIPARLIQQADGDYKVEWTPHIPGRHAIEVLFGGQQVTGSPFYIDVFDIHKIRVNNFYNGNVNETAGFKVDCTQAGKGNQEIRIESPSGRDVPFEVTENPPLEHHVTYTPTESGQHKIFISYSNMQLNERLGQGHTLSESTGMISGSLLPIFQFTDIREASWPPG</sequence>
<feature type="repeat" description="Filamin" evidence="3">
    <location>
        <begin position="788"/>
        <end position="882"/>
    </location>
</feature>
<feature type="region of interest" description="Disordered" evidence="4">
    <location>
        <begin position="104"/>
        <end position="129"/>
    </location>
</feature>
<evidence type="ECO:0000313" key="6">
    <source>
        <dbReference type="Proteomes" id="UP001283361"/>
    </source>
</evidence>
<dbReference type="InterPro" id="IPR013783">
    <property type="entry name" value="Ig-like_fold"/>
</dbReference>
<comment type="caution">
    <text evidence="5">The sequence shown here is derived from an EMBL/GenBank/DDBJ whole genome shotgun (WGS) entry which is preliminary data.</text>
</comment>
<evidence type="ECO:0000256" key="4">
    <source>
        <dbReference type="SAM" id="MobiDB-lite"/>
    </source>
</evidence>
<feature type="repeat" description="Filamin" evidence="3">
    <location>
        <begin position="1061"/>
        <end position="1152"/>
    </location>
</feature>
<dbReference type="SMART" id="SM00557">
    <property type="entry name" value="IG_FLMN"/>
    <property type="match status" value="13"/>
</dbReference>
<feature type="repeat" description="Filamin" evidence="3">
    <location>
        <begin position="246"/>
        <end position="342"/>
    </location>
</feature>
<feature type="repeat" description="Filamin" evidence="3">
    <location>
        <begin position="691"/>
        <end position="790"/>
    </location>
</feature>
<evidence type="ECO:0000256" key="3">
    <source>
        <dbReference type="PROSITE-ProRule" id="PRU00087"/>
    </source>
</evidence>
<evidence type="ECO:0000256" key="1">
    <source>
        <dbReference type="ARBA" id="ARBA00009238"/>
    </source>
</evidence>
<dbReference type="InterPro" id="IPR014756">
    <property type="entry name" value="Ig_E-set"/>
</dbReference>
<reference evidence="5" key="1">
    <citation type="journal article" date="2023" name="G3 (Bethesda)">
        <title>A reference genome for the long-term kleptoplast-retaining sea slug Elysia crispata morphotype clarki.</title>
        <authorList>
            <person name="Eastman K.E."/>
            <person name="Pendleton A.L."/>
            <person name="Shaikh M.A."/>
            <person name="Suttiyut T."/>
            <person name="Ogas R."/>
            <person name="Tomko P."/>
            <person name="Gavelis G."/>
            <person name="Widhalm J.R."/>
            <person name="Wisecaver J.H."/>
        </authorList>
    </citation>
    <scope>NUCLEOTIDE SEQUENCE</scope>
    <source>
        <strain evidence="5">ECLA1</strain>
    </source>
</reference>
<feature type="repeat" description="Filamin" evidence="3">
    <location>
        <begin position="440"/>
        <end position="522"/>
    </location>
</feature>
<dbReference type="PANTHER" id="PTHR38537">
    <property type="entry name" value="JITTERBUG, ISOFORM N"/>
    <property type="match status" value="1"/>
</dbReference>
<gene>
    <name evidence="5" type="ORF">RRG08_054498</name>
</gene>
<feature type="repeat" description="Filamin" evidence="3">
    <location>
        <begin position="1150"/>
        <end position="1244"/>
    </location>
</feature>
<dbReference type="InterPro" id="IPR001298">
    <property type="entry name" value="Filamin/ABP280_rpt"/>
</dbReference>
<feature type="compositionally biased region" description="Basic and acidic residues" evidence="4">
    <location>
        <begin position="183"/>
        <end position="192"/>
    </location>
</feature>
<feature type="compositionally biased region" description="Polar residues" evidence="4">
    <location>
        <begin position="118"/>
        <end position="127"/>
    </location>
</feature>
<dbReference type="InterPro" id="IPR044801">
    <property type="entry name" value="Filamin"/>
</dbReference>
<dbReference type="Gene3D" id="2.60.40.10">
    <property type="entry name" value="Immunoglobulins"/>
    <property type="match status" value="14"/>
</dbReference>
<feature type="region of interest" description="Disordered" evidence="4">
    <location>
        <begin position="166"/>
        <end position="218"/>
    </location>
</feature>
<proteinExistence type="inferred from homology"/>
<dbReference type="EMBL" id="JAWDGP010005397">
    <property type="protein sequence ID" value="KAK3757281.1"/>
    <property type="molecule type" value="Genomic_DNA"/>
</dbReference>
<feature type="repeat" description="Filamin" evidence="3">
    <location>
        <begin position="892"/>
        <end position="971"/>
    </location>
</feature>
<feature type="repeat" description="Filamin" evidence="3">
    <location>
        <begin position="969"/>
        <end position="1063"/>
    </location>
</feature>
<feature type="compositionally biased region" description="Low complexity" evidence="4">
    <location>
        <begin position="270"/>
        <end position="285"/>
    </location>
</feature>
<feature type="repeat" description="Filamin" evidence="3">
    <location>
        <begin position="1444"/>
        <end position="1511"/>
    </location>
</feature>